<dbReference type="InterPro" id="IPR002915">
    <property type="entry name" value="DeoC/FbaB/LacD_aldolase"/>
</dbReference>
<feature type="active site" description="Schiff-base intermediate with acetaldehyde" evidence="6">
    <location>
        <position position="152"/>
    </location>
</feature>
<evidence type="ECO:0000313" key="7">
    <source>
        <dbReference type="EMBL" id="GAA0735963.1"/>
    </source>
</evidence>
<name>A0ABP3UJG1_9CLOT</name>
<dbReference type="InterPro" id="IPR028581">
    <property type="entry name" value="DeoC_typeI"/>
</dbReference>
<dbReference type="SUPFAM" id="SSF51569">
    <property type="entry name" value="Aldolase"/>
    <property type="match status" value="1"/>
</dbReference>
<evidence type="ECO:0000256" key="1">
    <source>
        <dbReference type="ARBA" id="ARBA00010936"/>
    </source>
</evidence>
<keyword evidence="3 6" id="KW-0456">Lyase</keyword>
<dbReference type="PANTHER" id="PTHR10889:SF1">
    <property type="entry name" value="DEOXYRIBOSE-PHOSPHATE ALDOLASE"/>
    <property type="match status" value="1"/>
</dbReference>
<comment type="pathway">
    <text evidence="6">Carbohydrate degradation; 2-deoxy-D-ribose 1-phosphate degradation; D-glyceraldehyde 3-phosphate and acetaldehyde from 2-deoxy-alpha-D-ribose 1-phosphate: step 2/2.</text>
</comment>
<evidence type="ECO:0000256" key="2">
    <source>
        <dbReference type="ARBA" id="ARBA00022490"/>
    </source>
</evidence>
<comment type="caution">
    <text evidence="7">The sequence shown here is derived from an EMBL/GenBank/DDBJ whole genome shotgun (WGS) entry which is preliminary data.</text>
</comment>
<dbReference type="Gene3D" id="3.20.20.70">
    <property type="entry name" value="Aldolase class I"/>
    <property type="match status" value="1"/>
</dbReference>
<sequence length="219" mass="24157">MNISKTIDHTVLKTFTQKKDIERFCLEAKENNFASVCINPCWISYAKELLKDTDVKVCTVIGFPIGANDTKVKAYEASVAIANGAEEVDMVINVGKLKDRELSYVEEDIKSVVKEAKEKALVKVIIETCLLTEEEKEIACRLAVKAGADFVKTSTGFSTGGATVEDIKLMKFIVGDKAKVKASTGINSLEDVKKMMEVGATRFGTSKGVRILKEYKREE</sequence>
<dbReference type="Proteomes" id="UP001501510">
    <property type="component" value="Unassembled WGS sequence"/>
</dbReference>
<dbReference type="RefSeq" id="WP_343759527.1">
    <property type="nucleotide sequence ID" value="NZ_BAAACG010000006.1"/>
</dbReference>
<feature type="active site" description="Proton donor/acceptor" evidence="6">
    <location>
        <position position="89"/>
    </location>
</feature>
<comment type="subcellular location">
    <subcellularLocation>
        <location evidence="6">Cytoplasm</location>
    </subcellularLocation>
</comment>
<keyword evidence="8" id="KW-1185">Reference proteome</keyword>
<dbReference type="HAMAP" id="MF_00114">
    <property type="entry name" value="DeoC_type1"/>
    <property type="match status" value="1"/>
</dbReference>
<evidence type="ECO:0000256" key="4">
    <source>
        <dbReference type="ARBA" id="ARBA00023270"/>
    </source>
</evidence>
<dbReference type="EMBL" id="BAAACG010000006">
    <property type="protein sequence ID" value="GAA0735963.1"/>
    <property type="molecule type" value="Genomic_DNA"/>
</dbReference>
<evidence type="ECO:0000256" key="6">
    <source>
        <dbReference type="HAMAP-Rule" id="MF_00114"/>
    </source>
</evidence>
<keyword evidence="2 6" id="KW-0963">Cytoplasm</keyword>
<dbReference type="PIRSF" id="PIRSF001357">
    <property type="entry name" value="DeoC"/>
    <property type="match status" value="1"/>
</dbReference>
<keyword evidence="4 6" id="KW-0704">Schiff base</keyword>
<dbReference type="Pfam" id="PF01791">
    <property type="entry name" value="DeoC"/>
    <property type="match status" value="1"/>
</dbReference>
<evidence type="ECO:0000256" key="3">
    <source>
        <dbReference type="ARBA" id="ARBA00023239"/>
    </source>
</evidence>
<dbReference type="InterPro" id="IPR011343">
    <property type="entry name" value="DeoC"/>
</dbReference>
<reference evidence="8" key="1">
    <citation type="journal article" date="2019" name="Int. J. Syst. Evol. Microbiol.">
        <title>The Global Catalogue of Microorganisms (GCM) 10K type strain sequencing project: providing services to taxonomists for standard genome sequencing and annotation.</title>
        <authorList>
            <consortium name="The Broad Institute Genomics Platform"/>
            <consortium name="The Broad Institute Genome Sequencing Center for Infectious Disease"/>
            <person name="Wu L."/>
            <person name="Ma J."/>
        </authorList>
    </citation>
    <scope>NUCLEOTIDE SEQUENCE [LARGE SCALE GENOMIC DNA]</scope>
    <source>
        <strain evidence="8">JCM 1407</strain>
    </source>
</reference>
<gene>
    <name evidence="7" type="primary">deoC_1</name>
    <name evidence="6" type="synonym">deoC</name>
    <name evidence="7" type="ORF">GCM10008906_10380</name>
</gene>
<evidence type="ECO:0000313" key="8">
    <source>
        <dbReference type="Proteomes" id="UP001501510"/>
    </source>
</evidence>
<accession>A0ABP3UJG1</accession>
<organism evidence="7 8">
    <name type="scientific">Clostridium oceanicum</name>
    <dbReference type="NCBI Taxonomy" id="1543"/>
    <lineage>
        <taxon>Bacteria</taxon>
        <taxon>Bacillati</taxon>
        <taxon>Bacillota</taxon>
        <taxon>Clostridia</taxon>
        <taxon>Eubacteriales</taxon>
        <taxon>Clostridiaceae</taxon>
        <taxon>Clostridium</taxon>
    </lineage>
</organism>
<dbReference type="NCBIfam" id="TIGR00126">
    <property type="entry name" value="deoC"/>
    <property type="match status" value="1"/>
</dbReference>
<dbReference type="PANTHER" id="PTHR10889">
    <property type="entry name" value="DEOXYRIBOSE-PHOSPHATE ALDOLASE"/>
    <property type="match status" value="1"/>
</dbReference>
<dbReference type="InterPro" id="IPR013785">
    <property type="entry name" value="Aldolase_TIM"/>
</dbReference>
<proteinExistence type="inferred from homology"/>
<evidence type="ECO:0000256" key="5">
    <source>
        <dbReference type="ARBA" id="ARBA00048791"/>
    </source>
</evidence>
<comment type="catalytic activity">
    <reaction evidence="5 6">
        <text>2-deoxy-D-ribose 5-phosphate = D-glyceraldehyde 3-phosphate + acetaldehyde</text>
        <dbReference type="Rhea" id="RHEA:12821"/>
        <dbReference type="ChEBI" id="CHEBI:15343"/>
        <dbReference type="ChEBI" id="CHEBI:59776"/>
        <dbReference type="ChEBI" id="CHEBI:62877"/>
        <dbReference type="EC" id="4.1.2.4"/>
    </reaction>
</comment>
<feature type="active site" description="Proton donor/acceptor" evidence="6">
    <location>
        <position position="181"/>
    </location>
</feature>
<comment type="function">
    <text evidence="6">Catalyzes a reversible aldol reaction between acetaldehyde and D-glyceraldehyde 3-phosphate to generate 2-deoxy-D-ribose 5-phosphate.</text>
</comment>
<dbReference type="CDD" id="cd00959">
    <property type="entry name" value="DeoC"/>
    <property type="match status" value="1"/>
</dbReference>
<protein>
    <recommendedName>
        <fullName evidence="6">Deoxyribose-phosphate aldolase</fullName>
        <shortName evidence="6">DERA</shortName>
        <ecNumber evidence="6">4.1.2.4</ecNumber>
    </recommendedName>
    <alternativeName>
        <fullName evidence="6">2-deoxy-D-ribose 5-phosphate aldolase</fullName>
    </alternativeName>
    <alternativeName>
        <fullName evidence="6">Phosphodeoxyriboaldolase</fullName>
        <shortName evidence="6">Deoxyriboaldolase</shortName>
    </alternativeName>
</protein>
<dbReference type="SMART" id="SM01133">
    <property type="entry name" value="DeoC"/>
    <property type="match status" value="1"/>
</dbReference>
<comment type="similarity">
    <text evidence="1 6">Belongs to the DeoC/FbaB aldolase family. DeoC type 1 subfamily.</text>
</comment>
<dbReference type="EC" id="4.1.2.4" evidence="6"/>